<comment type="caution">
    <text evidence="2">The sequence shown here is derived from an EMBL/GenBank/DDBJ whole genome shotgun (WGS) entry which is preliminary data.</text>
</comment>
<dbReference type="RefSeq" id="WP_190422323.1">
    <property type="nucleotide sequence ID" value="NZ_JAAOCA010000019.1"/>
</dbReference>
<evidence type="ECO:0000313" key="2">
    <source>
        <dbReference type="EMBL" id="MBD1600198.1"/>
    </source>
</evidence>
<evidence type="ECO:0000313" key="3">
    <source>
        <dbReference type="Proteomes" id="UP000805841"/>
    </source>
</evidence>
<reference evidence="2 3" key="1">
    <citation type="journal article" date="2020" name="Insects">
        <title>Bacteria Belonging to Pseudomonas typographi sp. nov. from the Bark Beetle Ips typographus Have Genomic Potential to Aid in the Host Ecology.</title>
        <authorList>
            <person name="Peral-Aranega E."/>
            <person name="Saati-Santamaria Z."/>
            <person name="Kolarik M."/>
            <person name="Rivas R."/>
            <person name="Garcia-Fraile P."/>
        </authorList>
    </citation>
    <scope>NUCLEOTIDE SEQUENCE [LARGE SCALE GENOMIC DNA]</scope>
    <source>
        <strain evidence="2 3">CA3A</strain>
    </source>
</reference>
<gene>
    <name evidence="2" type="ORF">HAQ05_15990</name>
</gene>
<dbReference type="Proteomes" id="UP000805841">
    <property type="component" value="Unassembled WGS sequence"/>
</dbReference>
<name>A0ABR7Z4C0_9PSED</name>
<proteinExistence type="predicted"/>
<dbReference type="EMBL" id="JAAOCA010000019">
    <property type="protein sequence ID" value="MBD1600198.1"/>
    <property type="molecule type" value="Genomic_DNA"/>
</dbReference>
<keyword evidence="3" id="KW-1185">Reference proteome</keyword>
<evidence type="ECO:0008006" key="4">
    <source>
        <dbReference type="Google" id="ProtNLM"/>
    </source>
</evidence>
<feature type="region of interest" description="Disordered" evidence="1">
    <location>
        <begin position="82"/>
        <end position="109"/>
    </location>
</feature>
<feature type="compositionally biased region" description="Low complexity" evidence="1">
    <location>
        <begin position="84"/>
        <end position="97"/>
    </location>
</feature>
<evidence type="ECO:0000256" key="1">
    <source>
        <dbReference type="SAM" id="MobiDB-lite"/>
    </source>
</evidence>
<organism evidence="2 3">
    <name type="scientific">Pseudomonas typographi</name>
    <dbReference type="NCBI Taxonomy" id="2715964"/>
    <lineage>
        <taxon>Bacteria</taxon>
        <taxon>Pseudomonadati</taxon>
        <taxon>Pseudomonadota</taxon>
        <taxon>Gammaproteobacteria</taxon>
        <taxon>Pseudomonadales</taxon>
        <taxon>Pseudomonadaceae</taxon>
        <taxon>Pseudomonas</taxon>
    </lineage>
</organism>
<feature type="compositionally biased region" description="Basic residues" evidence="1">
    <location>
        <begin position="98"/>
        <end position="109"/>
    </location>
</feature>
<protein>
    <recommendedName>
        <fullName evidence="4">DUF4124 domain-containing protein</fullName>
    </recommendedName>
</protein>
<accession>A0ABR7Z4C0</accession>
<feature type="region of interest" description="Disordered" evidence="1">
    <location>
        <begin position="46"/>
        <end position="67"/>
    </location>
</feature>
<sequence>MFQLFFLPAALLASTLEARTFQRCVDATGHLTFTYTLCPPGAEGADHRAYNPPPGSVAPPTGKTPAPRAAMPLVVVGERETTQAKALGAPATGAKATPAKRIKYRPAKP</sequence>